<dbReference type="Proteomes" id="UP001054846">
    <property type="component" value="Chromosome"/>
</dbReference>
<dbReference type="CDD" id="cd04301">
    <property type="entry name" value="NAT_SF"/>
    <property type="match status" value="1"/>
</dbReference>
<evidence type="ECO:0000259" key="5">
    <source>
        <dbReference type="PROSITE" id="PS51186"/>
    </source>
</evidence>
<dbReference type="NCBIfam" id="TIGR01575">
    <property type="entry name" value="rimI"/>
    <property type="match status" value="1"/>
</dbReference>
<protein>
    <submittedName>
        <fullName evidence="6">Ribosomal protein S18-alanine N-acetyltransferase</fullName>
    </submittedName>
</protein>
<proteinExistence type="inferred from homology"/>
<dbReference type="PANTHER" id="PTHR43420">
    <property type="entry name" value="ACETYLTRANSFERASE"/>
    <property type="match status" value="1"/>
</dbReference>
<dbReference type="InterPro" id="IPR006464">
    <property type="entry name" value="AcTrfase_RimI/Ard1"/>
</dbReference>
<evidence type="ECO:0000313" key="6">
    <source>
        <dbReference type="EMBL" id="UFP93155.1"/>
    </source>
</evidence>
<dbReference type="InterPro" id="IPR050680">
    <property type="entry name" value="YpeA/RimI_acetyltransf"/>
</dbReference>
<keyword evidence="6" id="KW-0687">Ribonucleoprotein</keyword>
<reference evidence="6 7" key="1">
    <citation type="journal article" date="2021" name="Genome Biol. Evol.">
        <title>Complete Genome Sequencing of a Novel Gloeobacter Species from a Waterfall Cave in Mexico.</title>
        <authorList>
            <person name="Saw J.H."/>
            <person name="Cardona T."/>
            <person name="Montejano G."/>
        </authorList>
    </citation>
    <scope>NUCLEOTIDE SEQUENCE [LARGE SCALE GENOMIC DNA]</scope>
    <source>
        <strain evidence="6">MG652769</strain>
    </source>
</reference>
<keyword evidence="4" id="KW-0012">Acyltransferase</keyword>
<accession>A0ABY3PHN2</accession>
<dbReference type="RefSeq" id="WP_230840156.1">
    <property type="nucleotide sequence ID" value="NZ_CP063845.1"/>
</dbReference>
<dbReference type="GO" id="GO:0016491">
    <property type="term" value="F:oxidoreductase activity"/>
    <property type="evidence" value="ECO:0007669"/>
    <property type="project" value="UniProtKB-KW"/>
</dbReference>
<keyword evidence="6" id="KW-0689">Ribosomal protein</keyword>
<sequence>MESGHLEKVVAADTAAMAEMGALLCLGMPSYWSEGMLRSDVAQQAGHYCLARAVDSGAALGFGGFQLVLDEAHLAMLVVHPAYRRRGVGTALLHGLLRWAREAGARRMTLEVRASNAAAISLYCRFGFETLGRRERYYGEEDALVMWTPRIDTPHFTGLLGQVALPWPFA</sequence>
<organism evidence="6 7">
    <name type="scientific">Gloeobacter morelensis MG652769</name>
    <dbReference type="NCBI Taxonomy" id="2781736"/>
    <lineage>
        <taxon>Bacteria</taxon>
        <taxon>Bacillati</taxon>
        <taxon>Cyanobacteriota</taxon>
        <taxon>Cyanophyceae</taxon>
        <taxon>Gloeobacterales</taxon>
        <taxon>Gloeobacteraceae</taxon>
        <taxon>Gloeobacter</taxon>
        <taxon>Gloeobacter morelensis</taxon>
    </lineage>
</organism>
<evidence type="ECO:0000256" key="4">
    <source>
        <dbReference type="ARBA" id="ARBA00023315"/>
    </source>
</evidence>
<dbReference type="PROSITE" id="PS51186">
    <property type="entry name" value="GNAT"/>
    <property type="match status" value="1"/>
</dbReference>
<dbReference type="EMBL" id="CP063845">
    <property type="protein sequence ID" value="UFP93155.1"/>
    <property type="molecule type" value="Genomic_DNA"/>
</dbReference>
<evidence type="ECO:0000256" key="1">
    <source>
        <dbReference type="ARBA" id="ARBA00005395"/>
    </source>
</evidence>
<dbReference type="InterPro" id="IPR016181">
    <property type="entry name" value="Acyl_CoA_acyltransferase"/>
</dbReference>
<keyword evidence="7" id="KW-1185">Reference proteome</keyword>
<keyword evidence="6" id="KW-0560">Oxidoreductase</keyword>
<evidence type="ECO:0000256" key="3">
    <source>
        <dbReference type="ARBA" id="ARBA00022679"/>
    </source>
</evidence>
<dbReference type="SUPFAM" id="SSF55729">
    <property type="entry name" value="Acyl-CoA N-acyltransferases (Nat)"/>
    <property type="match status" value="1"/>
</dbReference>
<name>A0ABY3PHN2_9CYAN</name>
<dbReference type="Pfam" id="PF00583">
    <property type="entry name" value="Acetyltransf_1"/>
    <property type="match status" value="1"/>
</dbReference>
<dbReference type="Gene3D" id="3.40.630.30">
    <property type="match status" value="1"/>
</dbReference>
<keyword evidence="3" id="KW-0808">Transferase</keyword>
<dbReference type="InterPro" id="IPR000182">
    <property type="entry name" value="GNAT_dom"/>
</dbReference>
<feature type="domain" description="N-acetyltransferase" evidence="5">
    <location>
        <begin position="7"/>
        <end position="151"/>
    </location>
</feature>
<evidence type="ECO:0000313" key="7">
    <source>
        <dbReference type="Proteomes" id="UP001054846"/>
    </source>
</evidence>
<comment type="similarity">
    <text evidence="1">Belongs to the acetyltransferase family. RimI subfamily.</text>
</comment>
<keyword evidence="2" id="KW-0963">Cytoplasm</keyword>
<evidence type="ECO:0000256" key="2">
    <source>
        <dbReference type="ARBA" id="ARBA00022490"/>
    </source>
</evidence>
<dbReference type="GO" id="GO:0005840">
    <property type="term" value="C:ribosome"/>
    <property type="evidence" value="ECO:0007669"/>
    <property type="project" value="UniProtKB-KW"/>
</dbReference>
<gene>
    <name evidence="6" type="primary">rimI</name>
    <name evidence="6" type="ORF">ISF26_15240</name>
</gene>